<evidence type="ECO:0000256" key="1">
    <source>
        <dbReference type="SAM" id="Phobius"/>
    </source>
</evidence>
<name>D5RQI5_9PROT</name>
<comment type="caution">
    <text evidence="2">The sequence shown here is derived from an EMBL/GenBank/DDBJ whole genome shotgun (WGS) entry which is preliminary data.</text>
</comment>
<proteinExistence type="predicted"/>
<dbReference type="HOGENOM" id="CLU_2449520_0_0_5"/>
<accession>D5RQI5</accession>
<gene>
    <name evidence="2" type="ORF">HMPREF0731_3347</name>
</gene>
<evidence type="ECO:0000313" key="2">
    <source>
        <dbReference type="EMBL" id="EFH10438.1"/>
    </source>
</evidence>
<dbReference type="EMBL" id="ADVL01000664">
    <property type="protein sequence ID" value="EFH10438.1"/>
    <property type="molecule type" value="Genomic_DNA"/>
</dbReference>
<evidence type="ECO:0008006" key="4">
    <source>
        <dbReference type="Google" id="ProtNLM"/>
    </source>
</evidence>
<dbReference type="OrthoDB" id="8906738at2"/>
<feature type="transmembrane region" description="Helical" evidence="1">
    <location>
        <begin position="73"/>
        <end position="91"/>
    </location>
</feature>
<keyword evidence="1" id="KW-0812">Transmembrane</keyword>
<protein>
    <recommendedName>
        <fullName evidence="4">DUF485 domain-containing protein</fullName>
    </recommendedName>
</protein>
<evidence type="ECO:0000313" key="3">
    <source>
        <dbReference type="Proteomes" id="UP000005324"/>
    </source>
</evidence>
<keyword evidence="1" id="KW-1133">Transmembrane helix</keyword>
<reference evidence="2 3" key="1">
    <citation type="submission" date="2010-04" db="EMBL/GenBank/DDBJ databases">
        <authorList>
            <person name="Qin X."/>
            <person name="Bachman B."/>
            <person name="Battles P."/>
            <person name="Bell A."/>
            <person name="Bess C."/>
            <person name="Bickham C."/>
            <person name="Chaboub L."/>
            <person name="Chen D."/>
            <person name="Coyle M."/>
            <person name="Deiros D.R."/>
            <person name="Dinh H."/>
            <person name="Forbes L."/>
            <person name="Fowler G."/>
            <person name="Francisco L."/>
            <person name="Fu Q."/>
            <person name="Gubbala S."/>
            <person name="Hale W."/>
            <person name="Han Y."/>
            <person name="Hemphill L."/>
            <person name="Highlander S.K."/>
            <person name="Hirani K."/>
            <person name="Hogues M."/>
            <person name="Jackson L."/>
            <person name="Jakkamsetti A."/>
            <person name="Javaid M."/>
            <person name="Jiang H."/>
            <person name="Korchina V."/>
            <person name="Kovar C."/>
            <person name="Lara F."/>
            <person name="Lee S."/>
            <person name="Mata R."/>
            <person name="Mathew T."/>
            <person name="Moen C."/>
            <person name="Morales K."/>
            <person name="Munidasa M."/>
            <person name="Nazareth L."/>
            <person name="Ngo R."/>
            <person name="Nguyen L."/>
            <person name="Okwuonu G."/>
            <person name="Ongeri F."/>
            <person name="Patil S."/>
            <person name="Petrosino J."/>
            <person name="Pham C."/>
            <person name="Pham P."/>
            <person name="Pu L.-L."/>
            <person name="Puazo M."/>
            <person name="Raj R."/>
            <person name="Reid J."/>
            <person name="Rouhana J."/>
            <person name="Saada N."/>
            <person name="Shang Y."/>
            <person name="Simmons D."/>
            <person name="Thornton R."/>
            <person name="Warren J."/>
            <person name="Weissenberger G."/>
            <person name="Zhang J."/>
            <person name="Zhang L."/>
            <person name="Zhou C."/>
            <person name="Zhu D."/>
            <person name="Muzny D."/>
            <person name="Worley K."/>
            <person name="Gibbs R."/>
        </authorList>
    </citation>
    <scope>NUCLEOTIDE SEQUENCE [LARGE SCALE GENOMIC DNA]</scope>
    <source>
        <strain evidence="2 3">ATCC 49957</strain>
    </source>
</reference>
<sequence length="97" mass="10759">MTAYKDARVSKEETAYSSPSGVSYDEEATSRKLRSAIKLLAIFCVAYFVAAMIATPEFKHIAQIEIMNLPLGFYTGILVFVVGIVVTRMCLNQDQKS</sequence>
<dbReference type="Proteomes" id="UP000005324">
    <property type="component" value="Unassembled WGS sequence"/>
</dbReference>
<keyword evidence="3" id="KW-1185">Reference proteome</keyword>
<dbReference type="AlphaFoldDB" id="D5RQI5"/>
<dbReference type="RefSeq" id="WP_007002377.1">
    <property type="nucleotide sequence ID" value="NZ_GG770777.1"/>
</dbReference>
<feature type="transmembrane region" description="Helical" evidence="1">
    <location>
        <begin position="36"/>
        <end position="53"/>
    </location>
</feature>
<organism evidence="2 3">
    <name type="scientific">Pseudoroseomonas cervicalis ATCC 49957</name>
    <dbReference type="NCBI Taxonomy" id="525371"/>
    <lineage>
        <taxon>Bacteria</taxon>
        <taxon>Pseudomonadati</taxon>
        <taxon>Pseudomonadota</taxon>
        <taxon>Alphaproteobacteria</taxon>
        <taxon>Acetobacterales</taxon>
        <taxon>Roseomonadaceae</taxon>
        <taxon>Roseomonas</taxon>
    </lineage>
</organism>
<keyword evidence="1" id="KW-0472">Membrane</keyword>